<evidence type="ECO:0000256" key="1">
    <source>
        <dbReference type="SAM" id="MobiDB-lite"/>
    </source>
</evidence>
<reference evidence="2" key="1">
    <citation type="journal article" date="2014" name="Genome Announc.">
        <title>Complete sequencing and chromosome-scale genome assembly of the industrial progenitor strain P2niaD18 from the penicillin producer Penicillium chrysogenum.</title>
        <authorList>
            <person name="Specht T."/>
            <person name="Dahlmann T.A."/>
            <person name="Zadra I."/>
            <person name="Kurnsteiner H."/>
            <person name="Kuck U."/>
        </authorList>
    </citation>
    <scope>NUCLEOTIDE SEQUENCE [LARGE SCALE GENOMIC DNA]</scope>
    <source>
        <strain evidence="2">P2niaD18</strain>
    </source>
</reference>
<feature type="region of interest" description="Disordered" evidence="1">
    <location>
        <begin position="1"/>
        <end position="20"/>
    </location>
</feature>
<dbReference type="Proteomes" id="UP000076449">
    <property type="component" value="Chromosome I"/>
</dbReference>
<name>A0A167X227_PENCH</name>
<organism evidence="2">
    <name type="scientific">Penicillium chrysogenum</name>
    <name type="common">Penicillium notatum</name>
    <dbReference type="NCBI Taxonomy" id="5076"/>
    <lineage>
        <taxon>Eukaryota</taxon>
        <taxon>Fungi</taxon>
        <taxon>Dikarya</taxon>
        <taxon>Ascomycota</taxon>
        <taxon>Pezizomycotina</taxon>
        <taxon>Eurotiomycetes</taxon>
        <taxon>Eurotiomycetidae</taxon>
        <taxon>Eurotiales</taxon>
        <taxon>Aspergillaceae</taxon>
        <taxon>Penicillium</taxon>
        <taxon>Penicillium chrysogenum species complex</taxon>
    </lineage>
</organism>
<sequence length="282" mass="31685">MSTRDLFSSEKMSHTKLPQYSSRYPMGVVDRCVETGSENNDFVYEQPPPTPLALSSSPTTIPPKYREIQPRLSGCGINPKTPDDTLLLKPPRCRGGKTRQNRQRRPQGRNREPKPVQLEADANMVSFARTRSESSVPVSQYTDSSQFSSSQEPSVVPYPFSPSNNIAGPEVRLPFSPNGASDALFADRPTYHHNVHCSLDPSDIQVSWPNRFFELSQGRDPMRAASVRFAEKLERMQVLQSLSIVQDYMAKHPSVFESQAPEMVQRWMLDIEGVKLPGSLSE</sequence>
<dbReference type="EMBL" id="CM002798">
    <property type="protein sequence ID" value="KZN92316.1"/>
    <property type="molecule type" value="Genomic_DNA"/>
</dbReference>
<dbReference type="AlphaFoldDB" id="A0A167X227"/>
<evidence type="ECO:0000313" key="2">
    <source>
        <dbReference type="EMBL" id="KZN92316.1"/>
    </source>
</evidence>
<gene>
    <name evidence="2" type="ORF">EN45_024700</name>
</gene>
<feature type="compositionally biased region" description="Low complexity" evidence="1">
    <location>
        <begin position="138"/>
        <end position="155"/>
    </location>
</feature>
<accession>A0A167X227</accession>
<feature type="region of interest" description="Disordered" evidence="1">
    <location>
        <begin position="39"/>
        <end position="156"/>
    </location>
</feature>
<feature type="compositionally biased region" description="Basic residues" evidence="1">
    <location>
        <begin position="91"/>
        <end position="108"/>
    </location>
</feature>
<protein>
    <submittedName>
        <fullName evidence="2">Uncharacterized protein</fullName>
    </submittedName>
</protein>
<feature type="compositionally biased region" description="Low complexity" evidence="1">
    <location>
        <begin position="52"/>
        <end position="63"/>
    </location>
</feature>
<proteinExistence type="predicted"/>